<name>D4YUM9_9LACO</name>
<keyword evidence="2" id="KW-0812">Transmembrane</keyword>
<dbReference type="InterPro" id="IPR009214">
    <property type="entry name" value="DUF1129"/>
</dbReference>
<comment type="caution">
    <text evidence="3">The sequence shown here is derived from an EMBL/GenBank/DDBJ whole genome shotgun (WGS) entry which is preliminary data.</text>
</comment>
<dbReference type="RefSeq" id="WP_006352391.1">
    <property type="nucleotide sequence ID" value="NZ_ADNY01000049.1"/>
</dbReference>
<protein>
    <recommendedName>
        <fullName evidence="5">DUF1129 domain-containing protein</fullName>
    </recommendedName>
</protein>
<dbReference type="eggNOG" id="COG4858">
    <property type="taxonomic scope" value="Bacteria"/>
</dbReference>
<keyword evidence="2" id="KW-0472">Membrane</keyword>
<reference evidence="3 4" key="1">
    <citation type="submission" date="2010-04" db="EMBL/GenBank/DDBJ databases">
        <authorList>
            <person name="Muzny D."/>
            <person name="Qin X."/>
            <person name="Deng J."/>
            <person name="Jiang H."/>
            <person name="Liu Y."/>
            <person name="Qu J."/>
            <person name="Song X.-Z."/>
            <person name="Zhang L."/>
            <person name="Thornton R."/>
            <person name="Coyle M."/>
            <person name="Francisco L."/>
            <person name="Jackson L."/>
            <person name="Javaid M."/>
            <person name="Korchina V."/>
            <person name="Kovar C."/>
            <person name="Mata R."/>
            <person name="Mathew T."/>
            <person name="Ngo R."/>
            <person name="Nguyen L."/>
            <person name="Nguyen N."/>
            <person name="Okwuonu G."/>
            <person name="Ongeri F."/>
            <person name="Pham C."/>
            <person name="Simmons D."/>
            <person name="Wilczek-Boney K."/>
            <person name="Hale W."/>
            <person name="Jakkamsetti A."/>
            <person name="Pham P."/>
            <person name="Ruth R."/>
            <person name="San Lucas F."/>
            <person name="Warren J."/>
            <person name="Zhang J."/>
            <person name="Zhao Z."/>
            <person name="Zhou C."/>
            <person name="Zhu D."/>
            <person name="Lee S."/>
            <person name="Bess C."/>
            <person name="Blankenburg K."/>
            <person name="Forbes L."/>
            <person name="Fu Q."/>
            <person name="Gubbala S."/>
            <person name="Hirani K."/>
            <person name="Jayaseelan J.C."/>
            <person name="Lara F."/>
            <person name="Munidasa M."/>
            <person name="Palculict T."/>
            <person name="Patil S."/>
            <person name="Pu L.-L."/>
            <person name="Saada N."/>
            <person name="Tang L."/>
            <person name="Weissenberger G."/>
            <person name="Zhu Y."/>
            <person name="Hemphill L."/>
            <person name="Shang Y."/>
            <person name="Youmans B."/>
            <person name="Ayvaz T."/>
            <person name="Ross M."/>
            <person name="Santibanez J."/>
            <person name="Aqrawi P."/>
            <person name="Gross S."/>
            <person name="Joshi V."/>
            <person name="Fowler G."/>
            <person name="Nazareth L."/>
            <person name="Reid J."/>
            <person name="Worley K."/>
            <person name="Petrosino J."/>
            <person name="Highlander S."/>
            <person name="Gibbs R."/>
        </authorList>
    </citation>
    <scope>NUCLEOTIDE SEQUENCE [LARGE SCALE GENOMIC DNA]</scope>
    <source>
        <strain evidence="3 4">DSM 11664</strain>
    </source>
</reference>
<feature type="transmembrane region" description="Helical" evidence="2">
    <location>
        <begin position="192"/>
        <end position="215"/>
    </location>
</feature>
<dbReference type="AlphaFoldDB" id="D4YUM9"/>
<dbReference type="EMBL" id="ADNY01000049">
    <property type="protein sequence ID" value="EFG55109.1"/>
    <property type="molecule type" value="Genomic_DNA"/>
</dbReference>
<feature type="region of interest" description="Disordered" evidence="1">
    <location>
        <begin position="1"/>
        <end position="27"/>
    </location>
</feature>
<feature type="transmembrane region" description="Helical" evidence="2">
    <location>
        <begin position="153"/>
        <end position="171"/>
    </location>
</feature>
<sequence>MAEEKKENTARIDQEKQAKLKAKTEADEIKNMSSAELRTKLSNKNSDYVFRLQKELEKQGNMNADDAAARVDQLLPEIIIAQRRGQPANDLYMASPSIKAEQILHPEEKPKTLMDIPFWQRATDSTLLWLGTFTAFYGLMGIFNTKIQSTQNGVLTILVFCILLGVFWAKYNEWTMPKSKDNRRPKMSWPKLLGISALFVVGLFVLMGIFMLPIFKVINPVLPGIAYLIIAVIAFAGRYYFRKYYHITGSVFMPNPQSGKSK</sequence>
<keyword evidence="4" id="KW-1185">Reference proteome</keyword>
<gene>
    <name evidence="3" type="ORF">HMPREF0493_1240</name>
</gene>
<proteinExistence type="predicted"/>
<accession>D4YUM9</accession>
<evidence type="ECO:0000256" key="1">
    <source>
        <dbReference type="SAM" id="MobiDB-lite"/>
    </source>
</evidence>
<dbReference type="Proteomes" id="UP000004069">
    <property type="component" value="Unassembled WGS sequence"/>
</dbReference>
<keyword evidence="2" id="KW-1133">Transmembrane helix</keyword>
<evidence type="ECO:0000256" key="2">
    <source>
        <dbReference type="SAM" id="Phobius"/>
    </source>
</evidence>
<feature type="transmembrane region" description="Helical" evidence="2">
    <location>
        <begin position="127"/>
        <end position="147"/>
    </location>
</feature>
<feature type="transmembrane region" description="Helical" evidence="2">
    <location>
        <begin position="221"/>
        <end position="241"/>
    </location>
</feature>
<evidence type="ECO:0000313" key="3">
    <source>
        <dbReference type="EMBL" id="EFG55109.1"/>
    </source>
</evidence>
<dbReference type="OrthoDB" id="2327103at2"/>
<dbReference type="Pfam" id="PF06570">
    <property type="entry name" value="DUF1129"/>
    <property type="match status" value="1"/>
</dbReference>
<organism evidence="3 4">
    <name type="scientific">Lactobacillus amylolyticus DSM 11664</name>
    <dbReference type="NCBI Taxonomy" id="585524"/>
    <lineage>
        <taxon>Bacteria</taxon>
        <taxon>Bacillati</taxon>
        <taxon>Bacillota</taxon>
        <taxon>Bacilli</taxon>
        <taxon>Lactobacillales</taxon>
        <taxon>Lactobacillaceae</taxon>
        <taxon>Lactobacillus</taxon>
    </lineage>
</organism>
<evidence type="ECO:0008006" key="5">
    <source>
        <dbReference type="Google" id="ProtNLM"/>
    </source>
</evidence>
<dbReference type="PATRIC" id="fig|585524.9.peg.313"/>
<dbReference type="STRING" id="83683.B1745_06565"/>
<evidence type="ECO:0000313" key="4">
    <source>
        <dbReference type="Proteomes" id="UP000004069"/>
    </source>
</evidence>